<dbReference type="AlphaFoldDB" id="A0A4Q7UZC0"/>
<dbReference type="OrthoDB" id="3579426at2"/>
<name>A0A4Q7UZC0_PSEST</name>
<reference evidence="1 2" key="1">
    <citation type="submission" date="2019-02" db="EMBL/GenBank/DDBJ databases">
        <title>Sequencing the genomes of 1000 actinobacteria strains.</title>
        <authorList>
            <person name="Klenk H.-P."/>
        </authorList>
    </citation>
    <scope>NUCLEOTIDE SEQUENCE [LARGE SCALE GENOMIC DNA]</scope>
    <source>
        <strain evidence="1 2">DSM 45779</strain>
    </source>
</reference>
<protein>
    <submittedName>
        <fullName evidence="1">Uncharacterized protein</fullName>
    </submittedName>
</protein>
<comment type="caution">
    <text evidence="1">The sequence shown here is derived from an EMBL/GenBank/DDBJ whole genome shotgun (WGS) entry which is preliminary data.</text>
</comment>
<organism evidence="1 2">
    <name type="scientific">Pseudonocardia sediminis</name>
    <dbReference type="NCBI Taxonomy" id="1397368"/>
    <lineage>
        <taxon>Bacteria</taxon>
        <taxon>Bacillati</taxon>
        <taxon>Actinomycetota</taxon>
        <taxon>Actinomycetes</taxon>
        <taxon>Pseudonocardiales</taxon>
        <taxon>Pseudonocardiaceae</taxon>
        <taxon>Pseudonocardia</taxon>
    </lineage>
</organism>
<gene>
    <name evidence="1" type="ORF">EV383_2422</name>
</gene>
<dbReference type="EMBL" id="SHKL01000001">
    <property type="protein sequence ID" value="RZT85549.1"/>
    <property type="molecule type" value="Genomic_DNA"/>
</dbReference>
<sequence length="74" mass="8137">MDEQAAGLLVGELAILAGRSVDDYEIAAVVALSREMPAHRANDIWRRHHSAPATVSLRDYLAMTLRFINQAPPP</sequence>
<dbReference type="Proteomes" id="UP000291591">
    <property type="component" value="Unassembled WGS sequence"/>
</dbReference>
<keyword evidence="2" id="KW-1185">Reference proteome</keyword>
<accession>A0A4Q7UZC0</accession>
<dbReference type="RefSeq" id="WP_130289989.1">
    <property type="nucleotide sequence ID" value="NZ_SHKL01000001.1"/>
</dbReference>
<proteinExistence type="predicted"/>
<evidence type="ECO:0000313" key="2">
    <source>
        <dbReference type="Proteomes" id="UP000291591"/>
    </source>
</evidence>
<evidence type="ECO:0000313" key="1">
    <source>
        <dbReference type="EMBL" id="RZT85549.1"/>
    </source>
</evidence>